<dbReference type="Gene3D" id="2.40.50.140">
    <property type="entry name" value="Nucleic acid-binding proteins"/>
    <property type="match status" value="1"/>
</dbReference>
<dbReference type="Proteomes" id="UP000324585">
    <property type="component" value="Unassembled WGS sequence"/>
</dbReference>
<dbReference type="AlphaFoldDB" id="A0A5J4YYF6"/>
<reference evidence="4" key="1">
    <citation type="journal article" date="2019" name="Nat. Commun.">
        <title>Expansion of phycobilisome linker gene families in mesophilic red algae.</title>
        <authorList>
            <person name="Lee J."/>
            <person name="Kim D."/>
            <person name="Bhattacharya D."/>
            <person name="Yoon H.S."/>
        </authorList>
    </citation>
    <scope>NUCLEOTIDE SEQUENCE [LARGE SCALE GENOMIC DNA]</scope>
    <source>
        <strain evidence="4">CCMP 1328</strain>
    </source>
</reference>
<name>A0A5J4YYF6_PORPP</name>
<feature type="compositionally biased region" description="Basic and acidic residues" evidence="1">
    <location>
        <begin position="1"/>
        <end position="17"/>
    </location>
</feature>
<dbReference type="OrthoDB" id="412781at2759"/>
<proteinExistence type="predicted"/>
<feature type="region of interest" description="Disordered" evidence="1">
    <location>
        <begin position="1"/>
        <end position="37"/>
    </location>
</feature>
<evidence type="ECO:0000259" key="2">
    <source>
        <dbReference type="PROSITE" id="PS50126"/>
    </source>
</evidence>
<protein>
    <submittedName>
        <fullName evidence="3">General stress protein 13</fullName>
    </submittedName>
</protein>
<dbReference type="SUPFAM" id="SSF50249">
    <property type="entry name" value="Nucleic acid-binding proteins"/>
    <property type="match status" value="1"/>
</dbReference>
<sequence>MDENEREAPSPRAHNDQPRASGARSKPVAHLKARAPAGSSTPVIHVGEVYRGLCVGHQPYGVFVELVSPLTDNSPCRPPSHLPSREGPVGLVHVSEIRNGFVAHVEDEIKLGEIVHVLVLAKKEGRFTLSMKRVANFIRPLRFGVEWGKVPWRIEGEEHDAVVATDTLEDQNRMEFVKND</sequence>
<evidence type="ECO:0000256" key="1">
    <source>
        <dbReference type="SAM" id="MobiDB-lite"/>
    </source>
</evidence>
<dbReference type="InterPro" id="IPR003029">
    <property type="entry name" value="S1_domain"/>
</dbReference>
<gene>
    <name evidence="3" type="ORF">FVE85_1899</name>
</gene>
<comment type="caution">
    <text evidence="3">The sequence shown here is derived from an EMBL/GenBank/DDBJ whole genome shotgun (WGS) entry which is preliminary data.</text>
</comment>
<dbReference type="SMART" id="SM00316">
    <property type="entry name" value="S1"/>
    <property type="match status" value="1"/>
</dbReference>
<organism evidence="3 4">
    <name type="scientific">Porphyridium purpureum</name>
    <name type="common">Red alga</name>
    <name type="synonym">Porphyridium cruentum</name>
    <dbReference type="NCBI Taxonomy" id="35688"/>
    <lineage>
        <taxon>Eukaryota</taxon>
        <taxon>Rhodophyta</taxon>
        <taxon>Bangiophyceae</taxon>
        <taxon>Porphyridiales</taxon>
        <taxon>Porphyridiaceae</taxon>
        <taxon>Porphyridium</taxon>
    </lineage>
</organism>
<evidence type="ECO:0000313" key="4">
    <source>
        <dbReference type="Proteomes" id="UP000324585"/>
    </source>
</evidence>
<evidence type="ECO:0000313" key="3">
    <source>
        <dbReference type="EMBL" id="KAA8495744.1"/>
    </source>
</evidence>
<accession>A0A5J4YYF6</accession>
<dbReference type="EMBL" id="VRMN01000003">
    <property type="protein sequence ID" value="KAA8495744.1"/>
    <property type="molecule type" value="Genomic_DNA"/>
</dbReference>
<dbReference type="InterPro" id="IPR012340">
    <property type="entry name" value="NA-bd_OB-fold"/>
</dbReference>
<feature type="domain" description="S1 motif" evidence="2">
    <location>
        <begin position="47"/>
        <end position="132"/>
    </location>
</feature>
<dbReference type="PROSITE" id="PS50126">
    <property type="entry name" value="S1"/>
    <property type="match status" value="1"/>
</dbReference>
<keyword evidence="4" id="KW-1185">Reference proteome</keyword>
<dbReference type="GO" id="GO:0003676">
    <property type="term" value="F:nucleic acid binding"/>
    <property type="evidence" value="ECO:0007669"/>
    <property type="project" value="InterPro"/>
</dbReference>